<comment type="caution">
    <text evidence="8">The sequence shown here is derived from an EMBL/GenBank/DDBJ whole genome shotgun (WGS) entry which is preliminary data.</text>
</comment>
<sequence>MHHLRPCTKDDTATAAAHFSVGFSGGARRLLAGGGADSTHCQKKVRRTRFLEFRLQKGCRYKLLLVVGTKLEHIITQLAHEVAEKHSAIEGILDWARGAKKNKKTRIVNGENASRTESAEGILLQNIVVEDESAVGGRKAEITQV</sequence>
<accession>A0A444CQK3</accession>
<dbReference type="AlphaFoldDB" id="A0A444CQK3"/>
<evidence type="ECO:0000256" key="1">
    <source>
        <dbReference type="ARBA" id="ARBA00004141"/>
    </source>
</evidence>
<evidence type="ECO:0000256" key="2">
    <source>
        <dbReference type="ARBA" id="ARBA00006574"/>
    </source>
</evidence>
<dbReference type="Pfam" id="PF03094">
    <property type="entry name" value="Mlo"/>
    <property type="match status" value="1"/>
</dbReference>
<evidence type="ECO:0000256" key="4">
    <source>
        <dbReference type="ARBA" id="ARBA00022821"/>
    </source>
</evidence>
<evidence type="ECO:0000256" key="6">
    <source>
        <dbReference type="ARBA" id="ARBA00023136"/>
    </source>
</evidence>
<proteinExistence type="inferred from homology"/>
<evidence type="ECO:0000313" key="9">
    <source>
        <dbReference type="Proteomes" id="UP000287651"/>
    </source>
</evidence>
<keyword evidence="6" id="KW-0472">Membrane</keyword>
<dbReference type="GO" id="GO:0006952">
    <property type="term" value="P:defense response"/>
    <property type="evidence" value="ECO:0007669"/>
    <property type="project" value="UniProtKB-KW"/>
</dbReference>
<dbReference type="InterPro" id="IPR004326">
    <property type="entry name" value="Mlo"/>
</dbReference>
<keyword evidence="4" id="KW-0611">Plant defense</keyword>
<gene>
    <name evidence="8" type="ORF">B296_00004013</name>
</gene>
<protein>
    <submittedName>
        <fullName evidence="8">Uncharacterized protein</fullName>
    </submittedName>
</protein>
<evidence type="ECO:0000256" key="7">
    <source>
        <dbReference type="ARBA" id="ARBA00023265"/>
    </source>
</evidence>
<dbReference type="Proteomes" id="UP000287651">
    <property type="component" value="Unassembled WGS sequence"/>
</dbReference>
<organism evidence="8 9">
    <name type="scientific">Ensete ventricosum</name>
    <name type="common">Abyssinian banana</name>
    <name type="synonym">Musa ensete</name>
    <dbReference type="NCBI Taxonomy" id="4639"/>
    <lineage>
        <taxon>Eukaryota</taxon>
        <taxon>Viridiplantae</taxon>
        <taxon>Streptophyta</taxon>
        <taxon>Embryophyta</taxon>
        <taxon>Tracheophyta</taxon>
        <taxon>Spermatophyta</taxon>
        <taxon>Magnoliopsida</taxon>
        <taxon>Liliopsida</taxon>
        <taxon>Zingiberales</taxon>
        <taxon>Musaceae</taxon>
        <taxon>Ensete</taxon>
    </lineage>
</organism>
<evidence type="ECO:0000256" key="3">
    <source>
        <dbReference type="ARBA" id="ARBA00022692"/>
    </source>
</evidence>
<evidence type="ECO:0000256" key="5">
    <source>
        <dbReference type="ARBA" id="ARBA00022989"/>
    </source>
</evidence>
<comment type="similarity">
    <text evidence="2">Belongs to the MLO family.</text>
</comment>
<name>A0A444CQK3_ENSVE</name>
<evidence type="ECO:0000313" key="8">
    <source>
        <dbReference type="EMBL" id="RRT69429.1"/>
    </source>
</evidence>
<keyword evidence="3" id="KW-0812">Transmembrane</keyword>
<comment type="subcellular location">
    <subcellularLocation>
        <location evidence="1">Membrane</location>
        <topology evidence="1">Multi-pass membrane protein</topology>
    </subcellularLocation>
</comment>
<reference evidence="8 9" key="1">
    <citation type="journal article" date="2014" name="Agronomy (Basel)">
        <title>A Draft Genome Sequence for Ensete ventricosum, the Drought-Tolerant Tree Against Hunger.</title>
        <authorList>
            <person name="Harrison J."/>
            <person name="Moore K.A."/>
            <person name="Paszkiewicz K."/>
            <person name="Jones T."/>
            <person name="Grant M."/>
            <person name="Ambacheew D."/>
            <person name="Muzemil S."/>
            <person name="Studholme D.J."/>
        </authorList>
    </citation>
    <scope>NUCLEOTIDE SEQUENCE [LARGE SCALE GENOMIC DNA]</scope>
</reference>
<keyword evidence="7" id="KW-0568">Pathogenesis-related protein</keyword>
<dbReference type="GO" id="GO:0016020">
    <property type="term" value="C:membrane"/>
    <property type="evidence" value="ECO:0007669"/>
    <property type="project" value="UniProtKB-SubCell"/>
</dbReference>
<keyword evidence="5" id="KW-1133">Transmembrane helix</keyword>
<dbReference type="EMBL" id="AMZH03004346">
    <property type="protein sequence ID" value="RRT69429.1"/>
    <property type="molecule type" value="Genomic_DNA"/>
</dbReference>